<dbReference type="AlphaFoldDB" id="A0A0P1GT00"/>
<dbReference type="NCBIfam" id="TIGR00254">
    <property type="entry name" value="GGDEF"/>
    <property type="match status" value="1"/>
</dbReference>
<dbReference type="InterPro" id="IPR000160">
    <property type="entry name" value="GGDEF_dom"/>
</dbReference>
<feature type="region of interest" description="Disordered" evidence="3">
    <location>
        <begin position="155"/>
        <end position="216"/>
    </location>
</feature>
<sequence length="683" mass="75904">MTTKFTEFLKSLQRGAGLITLLTAMLLSAMAAVVWAPAPIAERLVRDDIHAQAELWKRQVILQLDDAEHSFTNSIVSDHDQRFLHLLVQATDVYRFHLFNGQGLVFWSTDGGKVGYVEEGEYFHQKVAKGQIFYKTEEKAAWEIAASSALEHDIDAPHDHGIASPQDPAQHEAADHGNGHAAPGHHDHEADHVDEGKDHSPPPPSAPIDPAYLSQGASSDTRHVAEIYVPFMHNGHFDGAIEFYTDVTDMRASVMNRVRLLLSVIVGAVLITMISAGWMLHRNNSRHVAQLNRRNTKEREIIDQQLQLAREVQLLGELNEWLQSSHSLEELFQMVARFMTHILPNAEGSVYVYSNSRDVLDGSAKWNGGTVKPHIHPEECWGLRRGRTYEYGASEVDFVCDHAEPHDGRPYYCFPILAHGETVGLMHLRAAEGHEANFRQNKKLARMCAEQISMAIANVRMRDQLQDQSVRDPLTGLFNRRHMTETLRKAIGQSQNTGAPLSLIAVDVDHFKKFNDNHGHDAGDMILRAVGSALEKACDGDQVACRPGGEEFTLILPGVYDEDALIKAEALRQAVEAIALRYGDKTLPTVTISLGVSHYPQHGTMPQDLMRSADEALYEAKARGRNQVQQATGAAPEPRDATANPSPQRSEADAITTWQNDLNADQQRPDDDDKDTPPVIAAQ</sequence>
<dbReference type="InterPro" id="IPR050469">
    <property type="entry name" value="Diguanylate_Cyclase"/>
</dbReference>
<evidence type="ECO:0000256" key="2">
    <source>
        <dbReference type="ARBA" id="ARBA00034247"/>
    </source>
</evidence>
<dbReference type="PANTHER" id="PTHR45138">
    <property type="entry name" value="REGULATORY COMPONENTS OF SENSORY TRANSDUCTION SYSTEM"/>
    <property type="match status" value="1"/>
</dbReference>
<dbReference type="GO" id="GO:1902201">
    <property type="term" value="P:negative regulation of bacterial-type flagellum-dependent cell motility"/>
    <property type="evidence" value="ECO:0007669"/>
    <property type="project" value="TreeGrafter"/>
</dbReference>
<dbReference type="FunFam" id="3.30.70.270:FF:000001">
    <property type="entry name" value="Diguanylate cyclase domain protein"/>
    <property type="match status" value="1"/>
</dbReference>
<feature type="compositionally biased region" description="Basic and acidic residues" evidence="3">
    <location>
        <begin position="169"/>
        <end position="200"/>
    </location>
</feature>
<keyword evidence="7" id="KW-1185">Reference proteome</keyword>
<proteinExistence type="predicted"/>
<dbReference type="PROSITE" id="PS50887">
    <property type="entry name" value="GGDEF"/>
    <property type="match status" value="1"/>
</dbReference>
<evidence type="ECO:0000313" key="7">
    <source>
        <dbReference type="Proteomes" id="UP000051681"/>
    </source>
</evidence>
<dbReference type="EMBL" id="CYSF01000017">
    <property type="protein sequence ID" value="CUH85721.1"/>
    <property type="molecule type" value="Genomic_DNA"/>
</dbReference>
<evidence type="ECO:0000313" key="6">
    <source>
        <dbReference type="EMBL" id="CUH85721.1"/>
    </source>
</evidence>
<dbReference type="Pfam" id="PF00990">
    <property type="entry name" value="GGDEF"/>
    <property type="match status" value="1"/>
</dbReference>
<dbReference type="CDD" id="cd01949">
    <property type="entry name" value="GGDEF"/>
    <property type="match status" value="1"/>
</dbReference>
<dbReference type="SMART" id="SM00267">
    <property type="entry name" value="GGDEF"/>
    <property type="match status" value="1"/>
</dbReference>
<keyword evidence="4" id="KW-0812">Transmembrane</keyword>
<feature type="domain" description="GGDEF" evidence="5">
    <location>
        <begin position="499"/>
        <end position="633"/>
    </location>
</feature>
<dbReference type="SMART" id="SM00065">
    <property type="entry name" value="GAF"/>
    <property type="match status" value="1"/>
</dbReference>
<dbReference type="SUPFAM" id="SSF55073">
    <property type="entry name" value="Nucleotide cyclase"/>
    <property type="match status" value="1"/>
</dbReference>
<name>A0A0P1GT00_9RHOB</name>
<dbReference type="GO" id="GO:0043709">
    <property type="term" value="P:cell adhesion involved in single-species biofilm formation"/>
    <property type="evidence" value="ECO:0007669"/>
    <property type="project" value="TreeGrafter"/>
</dbReference>
<dbReference type="InterPro" id="IPR003018">
    <property type="entry name" value="GAF"/>
</dbReference>
<evidence type="ECO:0000256" key="4">
    <source>
        <dbReference type="SAM" id="Phobius"/>
    </source>
</evidence>
<dbReference type="Proteomes" id="UP000051681">
    <property type="component" value="Unassembled WGS sequence"/>
</dbReference>
<feature type="region of interest" description="Disordered" evidence="3">
    <location>
        <begin position="623"/>
        <end position="683"/>
    </location>
</feature>
<dbReference type="Gene3D" id="3.30.70.270">
    <property type="match status" value="1"/>
</dbReference>
<keyword evidence="4" id="KW-0472">Membrane</keyword>
<comment type="catalytic activity">
    <reaction evidence="2">
        <text>2 GTP = 3',3'-c-di-GMP + 2 diphosphate</text>
        <dbReference type="Rhea" id="RHEA:24898"/>
        <dbReference type="ChEBI" id="CHEBI:33019"/>
        <dbReference type="ChEBI" id="CHEBI:37565"/>
        <dbReference type="ChEBI" id="CHEBI:58805"/>
        <dbReference type="EC" id="2.7.7.65"/>
    </reaction>
</comment>
<evidence type="ECO:0000259" key="5">
    <source>
        <dbReference type="PROSITE" id="PS50887"/>
    </source>
</evidence>
<dbReference type="SUPFAM" id="SSF55781">
    <property type="entry name" value="GAF domain-like"/>
    <property type="match status" value="1"/>
</dbReference>
<dbReference type="GO" id="GO:0005886">
    <property type="term" value="C:plasma membrane"/>
    <property type="evidence" value="ECO:0007669"/>
    <property type="project" value="TreeGrafter"/>
</dbReference>
<accession>A0A0P1GT00</accession>
<feature type="transmembrane region" description="Helical" evidence="4">
    <location>
        <begin position="260"/>
        <end position="280"/>
    </location>
</feature>
<dbReference type="Gene3D" id="3.30.450.40">
    <property type="match status" value="1"/>
</dbReference>
<dbReference type="RefSeq" id="WP_231725168.1">
    <property type="nucleotide sequence ID" value="NZ_CYSF01000017.1"/>
</dbReference>
<dbReference type="InterPro" id="IPR029787">
    <property type="entry name" value="Nucleotide_cyclase"/>
</dbReference>
<evidence type="ECO:0000256" key="1">
    <source>
        <dbReference type="ARBA" id="ARBA00012528"/>
    </source>
</evidence>
<feature type="transmembrane region" description="Helical" evidence="4">
    <location>
        <begin position="15"/>
        <end position="36"/>
    </location>
</feature>
<keyword evidence="4" id="KW-1133">Transmembrane helix</keyword>
<evidence type="ECO:0000256" key="3">
    <source>
        <dbReference type="SAM" id="MobiDB-lite"/>
    </source>
</evidence>
<protein>
    <recommendedName>
        <fullName evidence="1">diguanylate cyclase</fullName>
        <ecNumber evidence="1">2.7.7.65</ecNumber>
    </recommendedName>
</protein>
<gene>
    <name evidence="6" type="primary">pleD_3</name>
    <name evidence="6" type="ORF">TM5383_02955</name>
</gene>
<dbReference type="EC" id="2.7.7.65" evidence="1"/>
<dbReference type="GO" id="GO:0052621">
    <property type="term" value="F:diguanylate cyclase activity"/>
    <property type="evidence" value="ECO:0007669"/>
    <property type="project" value="UniProtKB-EC"/>
</dbReference>
<reference evidence="6 7" key="1">
    <citation type="submission" date="2015-09" db="EMBL/GenBank/DDBJ databases">
        <authorList>
            <consortium name="Swine Surveillance"/>
        </authorList>
    </citation>
    <scope>NUCLEOTIDE SEQUENCE [LARGE SCALE GENOMIC DNA]</scope>
    <source>
        <strain evidence="6 7">CECT 8383</strain>
    </source>
</reference>
<dbReference type="InterPro" id="IPR029016">
    <property type="entry name" value="GAF-like_dom_sf"/>
</dbReference>
<organism evidence="6 7">
    <name type="scientific">Thalassovita mediterranea</name>
    <dbReference type="NCBI Taxonomy" id="340021"/>
    <lineage>
        <taxon>Bacteria</taxon>
        <taxon>Pseudomonadati</taxon>
        <taxon>Pseudomonadota</taxon>
        <taxon>Alphaproteobacteria</taxon>
        <taxon>Rhodobacterales</taxon>
        <taxon>Roseobacteraceae</taxon>
        <taxon>Thalassovita</taxon>
    </lineage>
</organism>
<dbReference type="STRING" id="340021.TM5383_02955"/>
<dbReference type="InterPro" id="IPR043128">
    <property type="entry name" value="Rev_trsase/Diguanyl_cyclase"/>
</dbReference>
<dbReference type="PANTHER" id="PTHR45138:SF9">
    <property type="entry name" value="DIGUANYLATE CYCLASE DGCM-RELATED"/>
    <property type="match status" value="1"/>
</dbReference>